<evidence type="ECO:0000256" key="1">
    <source>
        <dbReference type="ARBA" id="ARBA00004123"/>
    </source>
</evidence>
<feature type="compositionally biased region" description="Polar residues" evidence="12">
    <location>
        <begin position="1356"/>
        <end position="1366"/>
    </location>
</feature>
<feature type="region of interest" description="Disordered" evidence="12">
    <location>
        <begin position="178"/>
        <end position="199"/>
    </location>
</feature>
<evidence type="ECO:0000256" key="11">
    <source>
        <dbReference type="PROSITE-ProRule" id="PRU00042"/>
    </source>
</evidence>
<keyword evidence="3" id="KW-0479">Metal-binding</keyword>
<keyword evidence="9" id="KW-0804">Transcription</keyword>
<dbReference type="Pfam" id="PF23611">
    <property type="entry name" value="zf-C2H2_16"/>
    <property type="match status" value="1"/>
</dbReference>
<dbReference type="EMBL" id="JAWQEG010003378">
    <property type="protein sequence ID" value="KAK3866558.1"/>
    <property type="molecule type" value="Genomic_DNA"/>
</dbReference>
<feature type="region of interest" description="Disordered" evidence="12">
    <location>
        <begin position="1326"/>
        <end position="1400"/>
    </location>
</feature>
<evidence type="ECO:0000259" key="13">
    <source>
        <dbReference type="PROSITE" id="PS50157"/>
    </source>
</evidence>
<dbReference type="InterPro" id="IPR050688">
    <property type="entry name" value="Zinc_finger/UBP_domain"/>
</dbReference>
<dbReference type="GO" id="GO:0008270">
    <property type="term" value="F:zinc ion binding"/>
    <property type="evidence" value="ECO:0007669"/>
    <property type="project" value="UniProtKB-KW"/>
</dbReference>
<evidence type="ECO:0000256" key="6">
    <source>
        <dbReference type="ARBA" id="ARBA00022833"/>
    </source>
</evidence>
<evidence type="ECO:0000256" key="5">
    <source>
        <dbReference type="ARBA" id="ARBA00022771"/>
    </source>
</evidence>
<dbReference type="Pfam" id="PF00096">
    <property type="entry name" value="zf-C2H2"/>
    <property type="match status" value="1"/>
</dbReference>
<dbReference type="PROSITE" id="PS00028">
    <property type="entry name" value="ZINC_FINGER_C2H2_1"/>
    <property type="match status" value="3"/>
</dbReference>
<evidence type="ECO:0000256" key="7">
    <source>
        <dbReference type="ARBA" id="ARBA00023015"/>
    </source>
</evidence>
<feature type="compositionally biased region" description="Low complexity" evidence="12">
    <location>
        <begin position="1112"/>
        <end position="1144"/>
    </location>
</feature>
<feature type="compositionally biased region" description="Acidic residues" evidence="12">
    <location>
        <begin position="1345"/>
        <end position="1355"/>
    </location>
</feature>
<evidence type="ECO:0000256" key="2">
    <source>
        <dbReference type="ARBA" id="ARBA00006991"/>
    </source>
</evidence>
<feature type="domain" description="C2H2-type" evidence="13">
    <location>
        <begin position="1464"/>
        <end position="1492"/>
    </location>
</feature>
<feature type="compositionally biased region" description="Gly residues" evidence="12">
    <location>
        <begin position="13"/>
        <end position="27"/>
    </location>
</feature>
<dbReference type="InterPro" id="IPR036236">
    <property type="entry name" value="Znf_C2H2_sf"/>
</dbReference>
<sequence>MSNDSRQRAYKARGGGSSSGVQGGGGNSNTQPATASLVQPSLATLVQATAPSLTQATTRPALTQRLPSVFVRPQTGSTFLHPTVLHAESMVQTQAATQAHNVPVQTQTQVATHTQNTQNILSHTHMQPQAQALLSAHTMAQTDTLVVTQAQGMVQMNPRPLAQSLVYAHPQVLTQSQVHTQSQVQTQPHVHTQSQVHLQPHIHTQQIEAQSQQYVQVHSHVQAQAHNQSQLHLHSQMTTNAQVHAHPSAQGQSQMQMSSQLSQLPMSTQLPTLTRITSLADLIGNAQIDSSTSQQAPKVSGEGLEVVCSRDHSGLQDLPHHQPSPVTITNTLPTTAHLASPITVTNSLPTPVHHASHVTITNTLPTPVHHASPVTLTDPLSHTSSITLTDTLSHTSPVSLTDTLSHTSPVTLSDTLPTNSQAQLLQTLATLSLPEQLTTAISLQQGGPTLTQAQLLDALTVERDLIPHRTSLGQNLVSQGASVELQGLPVLTLAESLSGRHEHTGTPTNTLSPTSMKVSSGSEPSSMSQMSVSQSSSASQQLTAPASVSAVCLSQDSLAKTLASKPSASTPTTTTSALIASNRMLNKLLDTAKPHIPSQVTKAAEIAHLIPTVRPSALRLGDMEDGLDTVYTMSARISAPHTTATRTSAPTNATTLRSSGSIFTDTVAKTVSSLQNEGIFGLPANFQANNTTLVLPNSVSHGQIISQRDIDVMQQVYTGSPTAGTLSDQLEGLSAEVLRVLPTTSKVSQVAPVTSCSMASIGGASSPIGISSLEKNTRKAGSSSTTQVINNQKAFSSLCSPDPSKSGILSETLPRFQGNSCIKSSMITSTDPMFPSVVMTSGCSSPTSLCTSITSKPVVMSQEVLGRGRGSINETRSSHQTLADLLTRGTSIDVGSSSGAGLPLIGLSESRLSRTADVLLSELHRSDESDLSLGASLSAASGEELHNTPSGLSAEASLVAGIGGDTAPLQGLPSPPLPSFSLPNITADFMVSVSKTCPSSQPHLPTLLSNLATTADLDQFLDNSNMCIDMSSLSESEVSLSAGSGNFAYSPDKPSSSKKNVMTTSSDLTFTNALKAATTNKCDNDDVKQLSLDIELSNKITLPESSNKVLNSDVTRSTTVPSTSDSSQSLLGHSSTVSQDSSSASHKKSQRSSQNKPAQGQSEKRKEMFRKNELLVQQVACFKCRLCSFLSQDKSEMVNHMKERHSQYLSDTDESEEEVTHRSPSKRVKVLVPKGVESQGKDVGVAQESKRVTRSREASLKNILDDDEDEYEDDEEEVQRSVSAPSKNCIIKKEVEDSSGRIGIFIKSEPKDVGLFEGRLINKDEEEEYLRIPTESEPTGSQGESDQEIVDEETTDITPSVTNTRQAQRRPGRSTYSKTTTTPTASASKKKTAKGTTQGDTQGIRCDVNGCSLKLKNESNIAYHRKCHVNSMLQCQECFSTKFQSWRDLALHLWRQHLIDMELHKCDKCDYKSYSYSKLMNVHHKIHSDERPSLCDTCGKRFKTPKQLRNHKALHLKKTEAPQHQCEICQRPFSDKRMLRNHQESVHKKVKPFLCNYCGYSTASRSTLKMHMRQHTGEKPFACEKCKYRTSDHNSLRRHKMQHTGVRPYRCPYCDYASIQSTTFKVHLKDKHPGLAQLDGIMFTCGVCSFKTVKRDNYLAHVAEHSRSDGKRMRQAAATTIPVRKGHEPEAILSDLTPTPAPHVVNIDVDSGTVTVESPHHSDFLNAVTVQTPVPGQLIMADQYIYAVDSSVLSQVRGGEGMVQLGDDVVGVPLSLPLQASSTAASSLQGLVYVTTSTQGGQ</sequence>
<dbReference type="GO" id="GO:0045944">
    <property type="term" value="P:positive regulation of transcription by RNA polymerase II"/>
    <property type="evidence" value="ECO:0007669"/>
    <property type="project" value="TreeGrafter"/>
</dbReference>
<evidence type="ECO:0000256" key="4">
    <source>
        <dbReference type="ARBA" id="ARBA00022737"/>
    </source>
</evidence>
<dbReference type="PROSITE" id="PS50157">
    <property type="entry name" value="ZINC_FINGER_C2H2_2"/>
    <property type="match status" value="5"/>
</dbReference>
<feature type="region of interest" description="Disordered" evidence="12">
    <location>
        <begin position="1"/>
        <end position="34"/>
    </location>
</feature>
<dbReference type="PANTHER" id="PTHR24403">
    <property type="entry name" value="ZINC FINGER PROTEIN"/>
    <property type="match status" value="1"/>
</dbReference>
<dbReference type="PANTHER" id="PTHR24403:SF67">
    <property type="entry name" value="FI01116P-RELATED"/>
    <property type="match status" value="1"/>
</dbReference>
<dbReference type="Gene3D" id="3.30.160.60">
    <property type="entry name" value="Classic Zinc Finger"/>
    <property type="match status" value="4"/>
</dbReference>
<comment type="similarity">
    <text evidence="2">Belongs to the krueppel C2H2-type zinc-finger protein family.</text>
</comment>
<dbReference type="Proteomes" id="UP001286313">
    <property type="component" value="Unassembled WGS sequence"/>
</dbReference>
<name>A0AAE1K9M8_PETCI</name>
<feature type="compositionally biased region" description="Low complexity" evidence="12">
    <location>
        <begin position="1374"/>
        <end position="1387"/>
    </location>
</feature>
<dbReference type="InterPro" id="IPR013087">
    <property type="entry name" value="Znf_C2H2_type"/>
</dbReference>
<feature type="compositionally biased region" description="Polar residues" evidence="12">
    <location>
        <begin position="505"/>
        <end position="514"/>
    </location>
</feature>
<keyword evidence="7" id="KW-0805">Transcription regulation</keyword>
<evidence type="ECO:0000256" key="10">
    <source>
        <dbReference type="ARBA" id="ARBA00023242"/>
    </source>
</evidence>
<keyword evidence="4" id="KW-0677">Repeat</keyword>
<dbReference type="FunFam" id="3.30.160.60:FF:001370">
    <property type="entry name" value="Zinc finger protein"/>
    <property type="match status" value="1"/>
</dbReference>
<proteinExistence type="inferred from homology"/>
<keyword evidence="6" id="KW-0862">Zinc</keyword>
<keyword evidence="8" id="KW-0238">DNA-binding</keyword>
<reference evidence="14" key="1">
    <citation type="submission" date="2023-10" db="EMBL/GenBank/DDBJ databases">
        <title>Genome assemblies of two species of porcelain crab, Petrolisthes cinctipes and Petrolisthes manimaculis (Anomura: Porcellanidae).</title>
        <authorList>
            <person name="Angst P."/>
        </authorList>
    </citation>
    <scope>NUCLEOTIDE SEQUENCE</scope>
    <source>
        <strain evidence="14">PB745_01</strain>
        <tissue evidence="14">Gill</tissue>
    </source>
</reference>
<keyword evidence="15" id="KW-1185">Reference proteome</keyword>
<feature type="region of interest" description="Disordered" evidence="12">
    <location>
        <begin position="497"/>
        <end position="538"/>
    </location>
</feature>
<comment type="caution">
    <text evidence="14">The sequence shown here is derived from an EMBL/GenBank/DDBJ whole genome shotgun (WGS) entry which is preliminary data.</text>
</comment>
<feature type="region of interest" description="Disordered" evidence="12">
    <location>
        <begin position="1204"/>
        <end position="1225"/>
    </location>
</feature>
<feature type="domain" description="C2H2-type" evidence="13">
    <location>
        <begin position="1581"/>
        <end position="1608"/>
    </location>
</feature>
<feature type="region of interest" description="Disordered" evidence="12">
    <location>
        <begin position="239"/>
        <end position="263"/>
    </location>
</feature>
<evidence type="ECO:0000256" key="3">
    <source>
        <dbReference type="ARBA" id="ARBA00022723"/>
    </source>
</evidence>
<evidence type="ECO:0000256" key="12">
    <source>
        <dbReference type="SAM" id="MobiDB-lite"/>
    </source>
</evidence>
<gene>
    <name evidence="14" type="ORF">Pcinc_027917</name>
</gene>
<dbReference type="SMART" id="SM00355">
    <property type="entry name" value="ZnF_C2H2"/>
    <property type="match status" value="10"/>
</dbReference>
<evidence type="ECO:0000313" key="14">
    <source>
        <dbReference type="EMBL" id="KAK3866558.1"/>
    </source>
</evidence>
<dbReference type="GO" id="GO:0003690">
    <property type="term" value="F:double-stranded DNA binding"/>
    <property type="evidence" value="ECO:0007669"/>
    <property type="project" value="UniProtKB-ARBA"/>
</dbReference>
<evidence type="ECO:0000256" key="8">
    <source>
        <dbReference type="ARBA" id="ARBA00023125"/>
    </source>
</evidence>
<keyword evidence="5 11" id="KW-0863">Zinc-finger</keyword>
<evidence type="ECO:0000256" key="9">
    <source>
        <dbReference type="ARBA" id="ARBA00023163"/>
    </source>
</evidence>
<accession>A0AAE1K9M8</accession>
<feature type="compositionally biased region" description="Low complexity" evidence="12">
    <location>
        <begin position="247"/>
        <end position="263"/>
    </location>
</feature>
<feature type="compositionally biased region" description="Low complexity" evidence="12">
    <location>
        <begin position="178"/>
        <end position="197"/>
    </location>
</feature>
<dbReference type="Pfam" id="PF13894">
    <property type="entry name" value="zf-C2H2_4"/>
    <property type="match status" value="1"/>
</dbReference>
<dbReference type="SUPFAM" id="SSF57667">
    <property type="entry name" value="beta-beta-alpha zinc fingers"/>
    <property type="match status" value="4"/>
</dbReference>
<dbReference type="FunFam" id="3.30.160.60:FF:000446">
    <property type="entry name" value="Zinc finger protein"/>
    <property type="match status" value="1"/>
</dbReference>
<feature type="compositionally biased region" description="Low complexity" evidence="12">
    <location>
        <begin position="515"/>
        <end position="538"/>
    </location>
</feature>
<dbReference type="GO" id="GO:0005634">
    <property type="term" value="C:nucleus"/>
    <property type="evidence" value="ECO:0007669"/>
    <property type="project" value="UniProtKB-SubCell"/>
</dbReference>
<feature type="region of interest" description="Disordered" evidence="12">
    <location>
        <begin position="1110"/>
        <end position="1166"/>
    </location>
</feature>
<keyword evidence="10" id="KW-0539">Nucleus</keyword>
<dbReference type="InterPro" id="IPR056438">
    <property type="entry name" value="Znf-C2H2_CTCF"/>
</dbReference>
<comment type="subcellular location">
    <subcellularLocation>
        <location evidence="1">Nucleus</location>
    </subcellularLocation>
</comment>
<evidence type="ECO:0000313" key="15">
    <source>
        <dbReference type="Proteomes" id="UP001286313"/>
    </source>
</evidence>
<organism evidence="14 15">
    <name type="scientific">Petrolisthes cinctipes</name>
    <name type="common">Flat porcelain crab</name>
    <dbReference type="NCBI Taxonomy" id="88211"/>
    <lineage>
        <taxon>Eukaryota</taxon>
        <taxon>Metazoa</taxon>
        <taxon>Ecdysozoa</taxon>
        <taxon>Arthropoda</taxon>
        <taxon>Crustacea</taxon>
        <taxon>Multicrustacea</taxon>
        <taxon>Malacostraca</taxon>
        <taxon>Eumalacostraca</taxon>
        <taxon>Eucarida</taxon>
        <taxon>Decapoda</taxon>
        <taxon>Pleocyemata</taxon>
        <taxon>Anomura</taxon>
        <taxon>Galatheoidea</taxon>
        <taxon>Porcellanidae</taxon>
        <taxon>Petrolisthes</taxon>
    </lineage>
</organism>
<feature type="domain" description="C2H2-type" evidence="13">
    <location>
        <begin position="1524"/>
        <end position="1552"/>
    </location>
</feature>
<feature type="domain" description="C2H2-type" evidence="13">
    <location>
        <begin position="1493"/>
        <end position="1520"/>
    </location>
</feature>
<protein>
    <recommendedName>
        <fullName evidence="13">C2H2-type domain-containing protein</fullName>
    </recommendedName>
</protein>
<feature type="domain" description="C2H2-type" evidence="13">
    <location>
        <begin position="1553"/>
        <end position="1580"/>
    </location>
</feature>